<dbReference type="GO" id="GO:0003676">
    <property type="term" value="F:nucleic acid binding"/>
    <property type="evidence" value="ECO:0007669"/>
    <property type="project" value="InterPro"/>
</dbReference>
<reference evidence="3" key="1">
    <citation type="submission" date="2011-12" db="EMBL/GenBank/DDBJ databases">
        <authorList>
            <consortium name="The Broad Institute Genome Sequencing Platform"/>
            <person name="Russ C."/>
            <person name="Tyler B."/>
            <person name="Panabieres F."/>
            <person name="Shan W."/>
            <person name="Tripathy S."/>
            <person name="Grunwald N."/>
            <person name="Machado M."/>
            <person name="Young S.K."/>
            <person name="Zeng Q."/>
            <person name="Gargeya S."/>
            <person name="Fitzgerald M."/>
            <person name="Haas B."/>
            <person name="Abouelleil A."/>
            <person name="Alvarado L."/>
            <person name="Arachchi H.M."/>
            <person name="Berlin A."/>
            <person name="Chapman S.B."/>
            <person name="Gearin G."/>
            <person name="Goldberg J."/>
            <person name="Griggs A."/>
            <person name="Gujja S."/>
            <person name="Hansen M."/>
            <person name="Heiman D."/>
            <person name="Howarth C."/>
            <person name="Larimer J."/>
            <person name="Lui A."/>
            <person name="MacDonald P.J.P."/>
            <person name="McCowen C."/>
            <person name="Montmayeur A."/>
            <person name="Murphy C."/>
            <person name="Neiman D."/>
            <person name="Pearson M."/>
            <person name="Priest M."/>
            <person name="Roberts A."/>
            <person name="Saif S."/>
            <person name="Shea T."/>
            <person name="Sisk P."/>
            <person name="Stolte C."/>
            <person name="Sykes S."/>
            <person name="Wortman J."/>
            <person name="Nusbaum C."/>
            <person name="Birren B."/>
        </authorList>
    </citation>
    <scope>NUCLEOTIDE SEQUENCE [LARGE SCALE GENOMIC DNA]</scope>
    <source>
        <strain evidence="3">INRA-310</strain>
    </source>
</reference>
<evidence type="ECO:0000313" key="3">
    <source>
        <dbReference type="Proteomes" id="UP000018817"/>
    </source>
</evidence>
<protein>
    <recommendedName>
        <fullName evidence="1">DUF7769 domain-containing protein</fullName>
    </recommendedName>
</protein>
<dbReference type="RefSeq" id="XP_008896785.1">
    <property type="nucleotide sequence ID" value="XM_008898537.1"/>
</dbReference>
<evidence type="ECO:0000313" key="2">
    <source>
        <dbReference type="EMBL" id="ETN17202.1"/>
    </source>
</evidence>
<name>W2QVF7_PHYN3</name>
<dbReference type="InterPro" id="IPR036397">
    <property type="entry name" value="RNaseH_sf"/>
</dbReference>
<dbReference type="AlphaFoldDB" id="W2QVF7"/>
<reference evidence="2 3" key="2">
    <citation type="submission" date="2013-11" db="EMBL/GenBank/DDBJ databases">
        <title>The Genome Sequence of Phytophthora parasitica INRA-310.</title>
        <authorList>
            <consortium name="The Broad Institute Genomics Platform"/>
            <person name="Russ C."/>
            <person name="Tyler B."/>
            <person name="Panabieres F."/>
            <person name="Shan W."/>
            <person name="Tripathy S."/>
            <person name="Grunwald N."/>
            <person name="Machado M."/>
            <person name="Johnson C.S."/>
            <person name="Arredondo F."/>
            <person name="Hong C."/>
            <person name="Coffey M."/>
            <person name="Young S.K."/>
            <person name="Zeng Q."/>
            <person name="Gargeya S."/>
            <person name="Fitzgerald M."/>
            <person name="Abouelleil A."/>
            <person name="Alvarado L."/>
            <person name="Chapman S.B."/>
            <person name="Gainer-Dewar J."/>
            <person name="Goldberg J."/>
            <person name="Griggs A."/>
            <person name="Gujja S."/>
            <person name="Hansen M."/>
            <person name="Howarth C."/>
            <person name="Imamovic A."/>
            <person name="Ireland A."/>
            <person name="Larimer J."/>
            <person name="McCowan C."/>
            <person name="Murphy C."/>
            <person name="Pearson M."/>
            <person name="Poon T.W."/>
            <person name="Priest M."/>
            <person name="Roberts A."/>
            <person name="Saif S."/>
            <person name="Shea T."/>
            <person name="Sykes S."/>
            <person name="Wortman J."/>
            <person name="Nusbaum C."/>
            <person name="Birren B."/>
        </authorList>
    </citation>
    <scope>NUCLEOTIDE SEQUENCE [LARGE SCALE GENOMIC DNA]</scope>
    <source>
        <strain evidence="2 3">INRA-310</strain>
    </source>
</reference>
<dbReference type="GeneID" id="20175131"/>
<dbReference type="PANTHER" id="PTHR33889">
    <property type="entry name" value="OS04G0681850 PROTEIN"/>
    <property type="match status" value="1"/>
</dbReference>
<accession>W2QVF7</accession>
<dbReference type="InterPro" id="IPR056671">
    <property type="entry name" value="DUF7769"/>
</dbReference>
<dbReference type="Proteomes" id="UP000018817">
    <property type="component" value="Unassembled WGS sequence"/>
</dbReference>
<dbReference type="Pfam" id="PF24964">
    <property type="entry name" value="DUF7769"/>
    <property type="match status" value="1"/>
</dbReference>
<proteinExistence type="predicted"/>
<feature type="domain" description="DUF7769" evidence="1">
    <location>
        <begin position="4"/>
        <end position="58"/>
    </location>
</feature>
<dbReference type="Gene3D" id="3.30.420.10">
    <property type="entry name" value="Ribonuclease H-like superfamily/Ribonuclease H"/>
    <property type="match status" value="1"/>
</dbReference>
<dbReference type="EMBL" id="KI669567">
    <property type="protein sequence ID" value="ETN17202.1"/>
    <property type="molecule type" value="Genomic_DNA"/>
</dbReference>
<dbReference type="OMA" id="IDERTCQ"/>
<sequence length="218" mass="25401">MGNLTDIQRRAIVNDLLFSCRDGKPPHGTFAKLAEVYGCHWHSIKRIWDRYQKNVAQGIADGAPESRIKGNSGRKPYDRSKLAAKLKKVPVFQRRRVAATAARIGVSTSLIRSLVDEGYLTRRSRRIKPHLSDNNKIQRMQHTLTFINEQTYQFENMYGMIHIDEKLFNEDIDERTFLVLPDEELPERHRQSKRFIPKTMFLAAVARPRCRRRSLRGN</sequence>
<organism evidence="2 3">
    <name type="scientific">Phytophthora nicotianae (strain INRA-310)</name>
    <name type="common">Phytophthora parasitica</name>
    <dbReference type="NCBI Taxonomy" id="761204"/>
    <lineage>
        <taxon>Eukaryota</taxon>
        <taxon>Sar</taxon>
        <taxon>Stramenopiles</taxon>
        <taxon>Oomycota</taxon>
        <taxon>Peronosporomycetes</taxon>
        <taxon>Peronosporales</taxon>
        <taxon>Peronosporaceae</taxon>
        <taxon>Phytophthora</taxon>
    </lineage>
</organism>
<dbReference type="PANTHER" id="PTHR33889:SF7">
    <property type="entry name" value="OS04G0681850 PROTEIN"/>
    <property type="match status" value="1"/>
</dbReference>
<gene>
    <name evidence="2" type="ORF">PPTG_05066</name>
</gene>
<dbReference type="VEuPathDB" id="FungiDB:PPTG_05066"/>
<evidence type="ECO:0000259" key="1">
    <source>
        <dbReference type="Pfam" id="PF24964"/>
    </source>
</evidence>
<dbReference type="OrthoDB" id="123105at2759"/>